<reference evidence="2 3" key="1">
    <citation type="journal article" date="2013" name="Nature">
        <title>The genomes of four tapeworm species reveal adaptations to parasitism.</title>
        <authorList>
            <person name="Tsai I.J."/>
            <person name="Zarowiecki M."/>
            <person name="Holroyd N."/>
            <person name="Garciarrubio A."/>
            <person name="Sanchez-Flores A."/>
            <person name="Brooks K.L."/>
            <person name="Tracey A."/>
            <person name="Bobes R.J."/>
            <person name="Fragoso G."/>
            <person name="Sciutto E."/>
            <person name="Aslett M."/>
            <person name="Beasley H."/>
            <person name="Bennett H.M."/>
            <person name="Cai J."/>
            <person name="Camicia F."/>
            <person name="Clark R."/>
            <person name="Cucher M."/>
            <person name="De Silva N."/>
            <person name="Day T.A."/>
            <person name="Deplazes P."/>
            <person name="Estrada K."/>
            <person name="Fernandez C."/>
            <person name="Holland P.W."/>
            <person name="Hou J."/>
            <person name="Hu S."/>
            <person name="Huckvale T."/>
            <person name="Hung S.S."/>
            <person name="Kamenetzky L."/>
            <person name="Keane J.A."/>
            <person name="Kiss F."/>
            <person name="Koziol U."/>
            <person name="Lambert O."/>
            <person name="Liu K."/>
            <person name="Luo X."/>
            <person name="Luo Y."/>
            <person name="Macchiaroli N."/>
            <person name="Nichol S."/>
            <person name="Paps J."/>
            <person name="Parkinson J."/>
            <person name="Pouchkina-Stantcheva N."/>
            <person name="Riddiford N."/>
            <person name="Rosenzvit M."/>
            <person name="Salinas G."/>
            <person name="Wasmuth J.D."/>
            <person name="Zamanian M."/>
            <person name="Zheng Y."/>
            <person name="Cai X."/>
            <person name="Soberon X."/>
            <person name="Olson P.D."/>
            <person name="Laclette J.P."/>
            <person name="Brehm K."/>
            <person name="Berriman M."/>
            <person name="Garciarrubio A."/>
            <person name="Bobes R.J."/>
            <person name="Fragoso G."/>
            <person name="Sanchez-Flores A."/>
            <person name="Estrada K."/>
            <person name="Cevallos M.A."/>
            <person name="Morett E."/>
            <person name="Gonzalez V."/>
            <person name="Portillo T."/>
            <person name="Ochoa-Leyva A."/>
            <person name="Jose M.V."/>
            <person name="Sciutto E."/>
            <person name="Landa A."/>
            <person name="Jimenez L."/>
            <person name="Valdes V."/>
            <person name="Carrero J.C."/>
            <person name="Larralde C."/>
            <person name="Morales-Montor J."/>
            <person name="Limon-Lason J."/>
            <person name="Soberon X."/>
            <person name="Laclette J.P."/>
        </authorList>
    </citation>
    <scope>NUCLEOTIDE SEQUENCE [LARGE SCALE GENOMIC DNA]</scope>
</reference>
<evidence type="ECO:0000256" key="1">
    <source>
        <dbReference type="SAM" id="SignalP"/>
    </source>
</evidence>
<reference evidence="2" key="2">
    <citation type="submission" date="2014-06" db="EMBL/GenBank/DDBJ databases">
        <authorList>
            <person name="Aslett M."/>
        </authorList>
    </citation>
    <scope>NUCLEOTIDE SEQUENCE</scope>
</reference>
<dbReference type="AlphaFoldDB" id="A0A068WXT1"/>
<organism evidence="2">
    <name type="scientific">Echinococcus granulosus</name>
    <name type="common">Hydatid tapeworm</name>
    <dbReference type="NCBI Taxonomy" id="6210"/>
    <lineage>
        <taxon>Eukaryota</taxon>
        <taxon>Metazoa</taxon>
        <taxon>Spiralia</taxon>
        <taxon>Lophotrochozoa</taxon>
        <taxon>Platyhelminthes</taxon>
        <taxon>Cestoda</taxon>
        <taxon>Eucestoda</taxon>
        <taxon>Cyclophyllidea</taxon>
        <taxon>Taeniidae</taxon>
        <taxon>Echinococcus</taxon>
        <taxon>Echinococcus granulosus group</taxon>
    </lineage>
</organism>
<name>A0A068WXT1_ECHGR</name>
<proteinExistence type="predicted"/>
<protein>
    <submittedName>
        <fullName evidence="4">Secreted protein</fullName>
    </submittedName>
</protein>
<feature type="chain" id="PRO_5041035401" evidence="1">
    <location>
        <begin position="31"/>
        <end position="82"/>
    </location>
</feature>
<reference evidence="4" key="3">
    <citation type="submission" date="2020-10" db="UniProtKB">
        <authorList>
            <consortium name="WormBaseParasite"/>
        </authorList>
    </citation>
    <scope>IDENTIFICATION</scope>
</reference>
<evidence type="ECO:0000313" key="2">
    <source>
        <dbReference type="EMBL" id="CDS24677.1"/>
    </source>
</evidence>
<keyword evidence="1" id="KW-0732">Signal</keyword>
<feature type="signal peptide" evidence="1">
    <location>
        <begin position="1"/>
        <end position="30"/>
    </location>
</feature>
<dbReference type="WBParaSite" id="EgrG_000292800">
    <property type="protein sequence ID" value="EgrG_000292800"/>
    <property type="gene ID" value="EgrG_000292800"/>
</dbReference>
<sequence length="82" mass="9283">MIFIDFPLILLTIQGCFQALLLHSLATVNCKENPPLECAFLLTKRTTTAHRVIKGEEQFSATRLRYQIGCKEEVEEVGGRKC</sequence>
<dbReference type="EMBL" id="LK028614">
    <property type="protein sequence ID" value="CDS24677.1"/>
    <property type="molecule type" value="Genomic_DNA"/>
</dbReference>
<accession>A0A068WXT1</accession>
<dbReference type="Proteomes" id="UP000492820">
    <property type="component" value="Unassembled WGS sequence"/>
</dbReference>
<evidence type="ECO:0000313" key="4">
    <source>
        <dbReference type="WBParaSite" id="EgrG_000292800"/>
    </source>
</evidence>
<gene>
    <name evidence="2" type="ORF">EgrG_000292800</name>
</gene>
<evidence type="ECO:0000313" key="3">
    <source>
        <dbReference type="Proteomes" id="UP000492820"/>
    </source>
</evidence>